<gene>
    <name evidence="6" type="ORF">JTE90_017447</name>
</gene>
<dbReference type="Gene3D" id="2.60.40.10">
    <property type="entry name" value="Immunoglobulins"/>
    <property type="match status" value="4"/>
</dbReference>
<reference evidence="6 7" key="1">
    <citation type="journal article" date="2022" name="Nat. Ecol. Evol.">
        <title>A masculinizing supergene underlies an exaggerated male reproductive morph in a spider.</title>
        <authorList>
            <person name="Hendrickx F."/>
            <person name="De Corte Z."/>
            <person name="Sonet G."/>
            <person name="Van Belleghem S.M."/>
            <person name="Kostlbacher S."/>
            <person name="Vangestel C."/>
        </authorList>
    </citation>
    <scope>NUCLEOTIDE SEQUENCE [LARGE SCALE GENOMIC DNA]</scope>
    <source>
        <strain evidence="6">W744_W776</strain>
    </source>
</reference>
<comment type="caution">
    <text evidence="6">The sequence shown here is derived from an EMBL/GenBank/DDBJ whole genome shotgun (WGS) entry which is preliminary data.</text>
</comment>
<feature type="domain" description="Ig-like" evidence="5">
    <location>
        <begin position="47"/>
        <end position="138"/>
    </location>
</feature>
<keyword evidence="1" id="KW-0732">Signal</keyword>
<evidence type="ECO:0000313" key="6">
    <source>
        <dbReference type="EMBL" id="KAG8178098.1"/>
    </source>
</evidence>
<dbReference type="PANTHER" id="PTHR12231">
    <property type="entry name" value="CTX-RELATED TYPE I TRANSMEMBRANE PROTEIN"/>
    <property type="match status" value="1"/>
</dbReference>
<dbReference type="Pfam" id="PF13927">
    <property type="entry name" value="Ig_3"/>
    <property type="match status" value="1"/>
</dbReference>
<keyword evidence="2" id="KW-0677">Repeat</keyword>
<dbReference type="InterPro" id="IPR003598">
    <property type="entry name" value="Ig_sub2"/>
</dbReference>
<evidence type="ECO:0000313" key="7">
    <source>
        <dbReference type="Proteomes" id="UP000827092"/>
    </source>
</evidence>
<dbReference type="InterPro" id="IPR013783">
    <property type="entry name" value="Ig-like_fold"/>
</dbReference>
<dbReference type="SMART" id="SM00409">
    <property type="entry name" value="IG"/>
    <property type="match status" value="3"/>
</dbReference>
<keyword evidence="4" id="KW-0393">Immunoglobulin domain</keyword>
<feature type="domain" description="Ig-like" evidence="5">
    <location>
        <begin position="141"/>
        <end position="231"/>
    </location>
</feature>
<dbReference type="EMBL" id="JAFNEN010000717">
    <property type="protein sequence ID" value="KAG8178098.1"/>
    <property type="molecule type" value="Genomic_DNA"/>
</dbReference>
<dbReference type="InterPro" id="IPR051170">
    <property type="entry name" value="Neural/epithelial_adhesion"/>
</dbReference>
<dbReference type="Proteomes" id="UP000827092">
    <property type="component" value="Unassembled WGS sequence"/>
</dbReference>
<dbReference type="AlphaFoldDB" id="A0AAV6U2Q3"/>
<dbReference type="FunFam" id="2.60.40.10:FF:000333">
    <property type="entry name" value="Down syndrome cell adhesion molecule"/>
    <property type="match status" value="2"/>
</dbReference>
<evidence type="ECO:0000256" key="4">
    <source>
        <dbReference type="ARBA" id="ARBA00023319"/>
    </source>
</evidence>
<dbReference type="PANTHER" id="PTHR12231:SF253">
    <property type="entry name" value="DPR-INTERACTING PROTEIN ETA, ISOFORM B-RELATED"/>
    <property type="match status" value="1"/>
</dbReference>
<dbReference type="FunFam" id="2.60.40.10:FF:000032">
    <property type="entry name" value="palladin isoform X1"/>
    <property type="match status" value="1"/>
</dbReference>
<protein>
    <recommendedName>
        <fullName evidence="5">Ig-like domain-containing protein</fullName>
    </recommendedName>
</protein>
<dbReference type="SUPFAM" id="SSF48726">
    <property type="entry name" value="Immunoglobulin"/>
    <property type="match status" value="4"/>
</dbReference>
<name>A0AAV6U2Q3_9ARAC</name>
<keyword evidence="3" id="KW-1015">Disulfide bond</keyword>
<feature type="domain" description="Ig-like" evidence="5">
    <location>
        <begin position="339"/>
        <end position="372"/>
    </location>
</feature>
<evidence type="ECO:0000256" key="1">
    <source>
        <dbReference type="ARBA" id="ARBA00022729"/>
    </source>
</evidence>
<feature type="domain" description="Ig-like" evidence="5">
    <location>
        <begin position="245"/>
        <end position="336"/>
    </location>
</feature>
<dbReference type="InterPro" id="IPR007110">
    <property type="entry name" value="Ig-like_dom"/>
</dbReference>
<evidence type="ECO:0000256" key="2">
    <source>
        <dbReference type="ARBA" id="ARBA00022737"/>
    </source>
</evidence>
<keyword evidence="7" id="KW-1185">Reference proteome</keyword>
<dbReference type="Pfam" id="PF07679">
    <property type="entry name" value="I-set"/>
    <property type="match status" value="3"/>
</dbReference>
<organism evidence="6 7">
    <name type="scientific">Oedothorax gibbosus</name>
    <dbReference type="NCBI Taxonomy" id="931172"/>
    <lineage>
        <taxon>Eukaryota</taxon>
        <taxon>Metazoa</taxon>
        <taxon>Ecdysozoa</taxon>
        <taxon>Arthropoda</taxon>
        <taxon>Chelicerata</taxon>
        <taxon>Arachnida</taxon>
        <taxon>Araneae</taxon>
        <taxon>Araneomorphae</taxon>
        <taxon>Entelegynae</taxon>
        <taxon>Araneoidea</taxon>
        <taxon>Linyphiidae</taxon>
        <taxon>Erigoninae</taxon>
        <taxon>Oedothorax</taxon>
    </lineage>
</organism>
<dbReference type="InterPro" id="IPR036179">
    <property type="entry name" value="Ig-like_dom_sf"/>
</dbReference>
<dbReference type="PIRSF" id="PIRSF000615">
    <property type="entry name" value="TyrPK_CSF1-R"/>
    <property type="match status" value="1"/>
</dbReference>
<proteinExistence type="predicted"/>
<accession>A0AAV6U2Q3</accession>
<dbReference type="SMART" id="SM00408">
    <property type="entry name" value="IGc2"/>
    <property type="match status" value="3"/>
</dbReference>
<evidence type="ECO:0000259" key="5">
    <source>
        <dbReference type="PROSITE" id="PS50835"/>
    </source>
</evidence>
<evidence type="ECO:0000256" key="3">
    <source>
        <dbReference type="ARBA" id="ARBA00023157"/>
    </source>
</evidence>
<dbReference type="InterPro" id="IPR003599">
    <property type="entry name" value="Ig_sub"/>
</dbReference>
<sequence length="383" mass="41675">MVMVSLSEKKYLFQCVMRKASDLLQTILIFSIIWSCAIHSTICGDAPVISPFIFPPALKEGEKASVTCYTRSGDKPIEFQWKKDDQVINGGSNVEIQSLKDSSIMAIEKVSSKNAGNYTCVVTNAYGKDQFTASLTVTSAPEWLNEPVDTLVEEGDSLSIKCQATGVPLPSIKWTSGESNLLLPGEQASTIRTSEGGALIISKVEASMEGSYTCEANNGYGEPLKKVILISVRGSTYHVEAGDAPVVASFAFPHALKEGESGTVICSIRSGDKPLQFQWIKDGEEIKKTQNVEIQSVRDTSILLIDSVTSQSSGNYTCIVKNAFGSDRYTANLAVSAQPTWIKEPNDVIYKEGESVSLECRAFGVPKPTITWTTVKLQNDFNY</sequence>
<dbReference type="InterPro" id="IPR013098">
    <property type="entry name" value="Ig_I-set"/>
</dbReference>
<dbReference type="PROSITE" id="PS50835">
    <property type="entry name" value="IG_LIKE"/>
    <property type="match status" value="4"/>
</dbReference>